<evidence type="ECO:0000256" key="9">
    <source>
        <dbReference type="ARBA" id="ARBA00023004"/>
    </source>
</evidence>
<keyword evidence="9" id="KW-0408">Iron</keyword>
<evidence type="ECO:0000256" key="20">
    <source>
        <dbReference type="ARBA" id="ARBA00052800"/>
    </source>
</evidence>
<evidence type="ECO:0000259" key="29">
    <source>
        <dbReference type="PROSITE" id="PS51471"/>
    </source>
</evidence>
<evidence type="ECO:0000256" key="24">
    <source>
        <dbReference type="ARBA" id="ARBA00072134"/>
    </source>
</evidence>
<dbReference type="InterPro" id="IPR032852">
    <property type="entry name" value="ALKBH2"/>
</dbReference>
<evidence type="ECO:0000256" key="1">
    <source>
        <dbReference type="ARBA" id="ARBA00001954"/>
    </source>
</evidence>
<keyword evidence="11" id="KW-0539">Nucleus</keyword>
<evidence type="ECO:0000256" key="19">
    <source>
        <dbReference type="ARBA" id="ARBA00052627"/>
    </source>
</evidence>
<comment type="caution">
    <text evidence="30">The sequence shown here is derived from an EMBL/GenBank/DDBJ whole genome shotgun (WGS) entry which is preliminary data.</text>
</comment>
<dbReference type="GO" id="GO:0005654">
    <property type="term" value="C:nucleoplasm"/>
    <property type="evidence" value="ECO:0007669"/>
    <property type="project" value="UniProtKB-SubCell"/>
</dbReference>
<accession>A0A2B4S4B5</accession>
<keyword evidence="10" id="KW-0234">DNA repair</keyword>
<evidence type="ECO:0000256" key="26">
    <source>
        <dbReference type="ARBA" id="ARBA00081727"/>
    </source>
</evidence>
<evidence type="ECO:0000256" key="10">
    <source>
        <dbReference type="ARBA" id="ARBA00023204"/>
    </source>
</evidence>
<dbReference type="Gene3D" id="2.60.120.590">
    <property type="entry name" value="Alpha-ketoglutarate-dependent dioxygenase AlkB-like"/>
    <property type="match status" value="1"/>
</dbReference>
<evidence type="ECO:0000256" key="7">
    <source>
        <dbReference type="ARBA" id="ARBA00022964"/>
    </source>
</evidence>
<evidence type="ECO:0000256" key="23">
    <source>
        <dbReference type="ARBA" id="ARBA00066725"/>
    </source>
</evidence>
<name>A0A2B4S4B5_STYPI</name>
<feature type="binding site" evidence="27">
    <location>
        <position position="177"/>
    </location>
    <ligand>
        <name>substrate</name>
    </ligand>
</feature>
<evidence type="ECO:0000256" key="3">
    <source>
        <dbReference type="ARBA" id="ARBA00004642"/>
    </source>
</evidence>
<comment type="catalytic activity">
    <reaction evidence="20">
        <text>an N(1)-methyl-2'-deoxyadenosine in double-stranded DNA + 2-oxoglutarate + O2 = a 2'-deoxyadenosine in double-stranded DNA + formaldehyde + succinate + CO2 + H(+)</text>
        <dbReference type="Rhea" id="RHEA:70443"/>
        <dbReference type="Rhea" id="RHEA-COMP:14236"/>
        <dbReference type="Rhea" id="RHEA-COMP:17897"/>
        <dbReference type="ChEBI" id="CHEBI:15378"/>
        <dbReference type="ChEBI" id="CHEBI:15379"/>
        <dbReference type="ChEBI" id="CHEBI:16526"/>
        <dbReference type="ChEBI" id="CHEBI:16810"/>
        <dbReference type="ChEBI" id="CHEBI:16842"/>
        <dbReference type="ChEBI" id="CHEBI:30031"/>
        <dbReference type="ChEBI" id="CHEBI:90615"/>
        <dbReference type="ChEBI" id="CHEBI:139096"/>
    </reaction>
    <physiologicalReaction direction="left-to-right" evidence="20">
        <dbReference type="Rhea" id="RHEA:70444"/>
    </physiologicalReaction>
</comment>
<dbReference type="SUPFAM" id="SSF51197">
    <property type="entry name" value="Clavaminate synthase-like"/>
    <property type="match status" value="1"/>
</dbReference>
<dbReference type="InterPro" id="IPR005123">
    <property type="entry name" value="Oxoglu/Fe-dep_dioxygenase_dom"/>
</dbReference>
<evidence type="ECO:0000256" key="11">
    <source>
        <dbReference type="ARBA" id="ARBA00023242"/>
    </source>
</evidence>
<feature type="domain" description="Fe2OG dioxygenase" evidence="29">
    <location>
        <begin position="155"/>
        <end position="260"/>
    </location>
</feature>
<dbReference type="GO" id="GO:0006307">
    <property type="term" value="P:DNA alkylation repair"/>
    <property type="evidence" value="ECO:0007669"/>
    <property type="project" value="TreeGrafter"/>
</dbReference>
<keyword evidence="4" id="KW-0479">Metal-binding</keyword>
<keyword evidence="6" id="KW-0460">Magnesium</keyword>
<dbReference type="InterPro" id="IPR027450">
    <property type="entry name" value="AlkB-like"/>
</dbReference>
<evidence type="ECO:0000256" key="25">
    <source>
        <dbReference type="ARBA" id="ARBA00077989"/>
    </source>
</evidence>
<reference evidence="31" key="1">
    <citation type="journal article" date="2017" name="bioRxiv">
        <title>Comparative analysis of the genomes of Stylophora pistillata and Acropora digitifera provides evidence for extensive differences between species of corals.</title>
        <authorList>
            <person name="Voolstra C.R."/>
            <person name="Li Y."/>
            <person name="Liew Y.J."/>
            <person name="Baumgarten S."/>
            <person name="Zoccola D."/>
            <person name="Flot J.-F."/>
            <person name="Tambutte S."/>
            <person name="Allemand D."/>
            <person name="Aranda M."/>
        </authorList>
    </citation>
    <scope>NUCLEOTIDE SEQUENCE [LARGE SCALE GENOMIC DNA]</scope>
</reference>
<keyword evidence="31" id="KW-1185">Reference proteome</keyword>
<evidence type="ECO:0000256" key="12">
    <source>
        <dbReference type="ARBA" id="ARBA00051010"/>
    </source>
</evidence>
<feature type="binding site" evidence="27">
    <location>
        <position position="162"/>
    </location>
    <ligand>
        <name>2-oxoglutarate</name>
        <dbReference type="ChEBI" id="CHEBI:16810"/>
    </ligand>
</feature>
<comment type="subunit">
    <text evidence="22">Interacts with PCNA homotrimer; this interaction is enhanced during the S-phase of the cell cycle. Interacts with nucleolar proteins NCL, UBTF and NPM1. Interacts with XRCC5-XRCC6 heterodimer.</text>
</comment>
<feature type="binding site" evidence="27">
    <location>
        <position position="255"/>
    </location>
    <ligand>
        <name>2-oxoglutarate</name>
        <dbReference type="ChEBI" id="CHEBI:16810"/>
    </ligand>
</feature>
<evidence type="ECO:0000256" key="4">
    <source>
        <dbReference type="ARBA" id="ARBA00022723"/>
    </source>
</evidence>
<comment type="catalytic activity">
    <reaction evidence="17">
        <text>a 1,N(2)-etheno-2'-deoxyguanosine in double-stranded DNA + 2-oxoglutarate + O2 + H2O = a 2'-deoxyguanosine in double-stranded DNA + glyoxal + succinate + CO2</text>
        <dbReference type="Rhea" id="RHEA:70487"/>
        <dbReference type="Rhea" id="RHEA-COMP:17910"/>
        <dbReference type="Rhea" id="RHEA-COMP:17912"/>
        <dbReference type="ChEBI" id="CHEBI:15377"/>
        <dbReference type="ChEBI" id="CHEBI:15379"/>
        <dbReference type="ChEBI" id="CHEBI:16526"/>
        <dbReference type="ChEBI" id="CHEBI:16810"/>
        <dbReference type="ChEBI" id="CHEBI:30031"/>
        <dbReference type="ChEBI" id="CHEBI:34779"/>
        <dbReference type="ChEBI" id="CHEBI:85445"/>
        <dbReference type="ChEBI" id="CHEBI:189586"/>
    </reaction>
    <physiologicalReaction direction="left-to-right" evidence="17">
        <dbReference type="Rhea" id="RHEA:70488"/>
    </physiologicalReaction>
</comment>
<evidence type="ECO:0000256" key="2">
    <source>
        <dbReference type="ARBA" id="ARBA00004604"/>
    </source>
</evidence>
<evidence type="ECO:0000313" key="31">
    <source>
        <dbReference type="Proteomes" id="UP000225706"/>
    </source>
</evidence>
<comment type="cofactor">
    <cofactor evidence="1">
        <name>Fe(2+)</name>
        <dbReference type="ChEBI" id="CHEBI:29033"/>
    </cofactor>
</comment>
<comment type="catalytic activity">
    <reaction evidence="19">
        <text>a 1,N(6)-etheno-2'-deoxyadenosine in double-stranded DNA + 2-oxoglutarate + O2 + H2O = a 2'-deoxyadenosine in double-stranded DNA + glyoxal + succinate + CO2</text>
        <dbReference type="Rhea" id="RHEA:70463"/>
        <dbReference type="Rhea" id="RHEA-COMP:17897"/>
        <dbReference type="Rhea" id="RHEA-COMP:17903"/>
        <dbReference type="ChEBI" id="CHEBI:15377"/>
        <dbReference type="ChEBI" id="CHEBI:15379"/>
        <dbReference type="ChEBI" id="CHEBI:16526"/>
        <dbReference type="ChEBI" id="CHEBI:16810"/>
        <dbReference type="ChEBI" id="CHEBI:30031"/>
        <dbReference type="ChEBI" id="CHEBI:34779"/>
        <dbReference type="ChEBI" id="CHEBI:90615"/>
        <dbReference type="ChEBI" id="CHEBI:189583"/>
    </reaction>
    <physiologicalReaction direction="left-to-right" evidence="19">
        <dbReference type="Rhea" id="RHEA:70464"/>
    </physiologicalReaction>
</comment>
<comment type="catalytic activity">
    <reaction evidence="18">
        <text>a 3,N(4)-etheno-2'-deoxycytidine in single-stranded DNA + 2-oxoglutarate + O2 + H2O = a 2'-deoxycytidine in single-stranded DNA + glyoxal + succinate + CO2</text>
        <dbReference type="Rhea" id="RHEA:70471"/>
        <dbReference type="Rhea" id="RHEA-COMP:12846"/>
        <dbReference type="Rhea" id="RHEA-COMP:17906"/>
        <dbReference type="ChEBI" id="CHEBI:15377"/>
        <dbReference type="ChEBI" id="CHEBI:15379"/>
        <dbReference type="ChEBI" id="CHEBI:16526"/>
        <dbReference type="ChEBI" id="CHEBI:16810"/>
        <dbReference type="ChEBI" id="CHEBI:30031"/>
        <dbReference type="ChEBI" id="CHEBI:34779"/>
        <dbReference type="ChEBI" id="CHEBI:85452"/>
        <dbReference type="ChEBI" id="CHEBI:189585"/>
    </reaction>
    <physiologicalReaction direction="left-to-right" evidence="18">
        <dbReference type="Rhea" id="RHEA:70472"/>
    </physiologicalReaction>
</comment>
<evidence type="ECO:0000256" key="17">
    <source>
        <dbReference type="ARBA" id="ARBA00051755"/>
    </source>
</evidence>
<dbReference type="EMBL" id="LSMT01000209">
    <property type="protein sequence ID" value="PFX23398.1"/>
    <property type="molecule type" value="Genomic_DNA"/>
</dbReference>
<feature type="binding site" evidence="27">
    <location>
        <begin position="122"/>
        <end position="124"/>
    </location>
    <ligand>
        <name>substrate</name>
    </ligand>
</feature>
<evidence type="ECO:0000313" key="30">
    <source>
        <dbReference type="EMBL" id="PFX23398.1"/>
    </source>
</evidence>
<evidence type="ECO:0000256" key="21">
    <source>
        <dbReference type="ARBA" id="ARBA00053025"/>
    </source>
</evidence>
<dbReference type="GO" id="GO:0005730">
    <property type="term" value="C:nucleolus"/>
    <property type="evidence" value="ECO:0007669"/>
    <property type="project" value="UniProtKB-SubCell"/>
</dbReference>
<sequence>MIDSYFFKKESKCAKRKLEEKEIVAEPETKMKALDNPNEKPSSSKLSFLEENRKMDLKWKHITSESLNLDYVQLFSKTEADTLFQEAEKVIKYNTDSKVFVHGKWHNVPRKQAAYGDAGLTYTFSGSTVAAQPWSNAPFLKCIADLISSLAGGRRFNFVLVNSYKDGQDHMGEHRDDEVDLVPKSSIASLSLGQARDFVFRHKDARGRAAQRKIDPVKFELSHGSLLMMNHPTNVFWFHSLPVRKKAICPRINFTFRQMVVKK</sequence>
<dbReference type="PANTHER" id="PTHR31573">
    <property type="entry name" value="ALPHA-KETOGLUTARATE-DEPENDENT DIOXYGENASE ALKB HOMOLOG 2"/>
    <property type="match status" value="1"/>
</dbReference>
<gene>
    <name evidence="30" type="primary">ALKBH2</name>
    <name evidence="30" type="ORF">AWC38_SpisGene12074</name>
</gene>
<feature type="binding site" evidence="27">
    <location>
        <position position="164"/>
    </location>
    <ligand>
        <name>2-oxoglutarate</name>
        <dbReference type="ChEBI" id="CHEBI:16810"/>
    </ligand>
</feature>
<feature type="binding site" evidence="27">
    <location>
        <position position="251"/>
    </location>
    <ligand>
        <name>2-oxoglutarate</name>
        <dbReference type="ChEBI" id="CHEBI:16810"/>
    </ligand>
</feature>
<keyword evidence="7 30" id="KW-0223">Dioxygenase</keyword>
<evidence type="ECO:0000256" key="6">
    <source>
        <dbReference type="ARBA" id="ARBA00022842"/>
    </source>
</evidence>
<dbReference type="Proteomes" id="UP000225706">
    <property type="component" value="Unassembled WGS sequence"/>
</dbReference>
<keyword evidence="8" id="KW-0560">Oxidoreductase</keyword>
<comment type="subcellular location">
    <subcellularLocation>
        <location evidence="2">Nucleus</location>
        <location evidence="2">Nucleolus</location>
    </subcellularLocation>
    <subcellularLocation>
        <location evidence="3">Nucleus</location>
        <location evidence="3">Nucleoplasm</location>
    </subcellularLocation>
</comment>
<dbReference type="Pfam" id="PF13532">
    <property type="entry name" value="2OG-FeII_Oxy_2"/>
    <property type="match status" value="1"/>
</dbReference>
<evidence type="ECO:0000256" key="22">
    <source>
        <dbReference type="ARBA" id="ARBA00062909"/>
    </source>
</evidence>
<evidence type="ECO:0000256" key="27">
    <source>
        <dbReference type="PIRSR" id="PIRSR632852-1"/>
    </source>
</evidence>
<dbReference type="GO" id="GO:0035516">
    <property type="term" value="F:broad specificity oxidative DNA demethylase activity"/>
    <property type="evidence" value="ECO:0007669"/>
    <property type="project" value="UniProtKB-EC"/>
</dbReference>
<dbReference type="PROSITE" id="PS51471">
    <property type="entry name" value="FE2OG_OXY"/>
    <property type="match status" value="1"/>
</dbReference>
<dbReference type="FunFam" id="2.60.120.590:FF:000004">
    <property type="entry name" value="DNA oxidative demethylase ALKBH2"/>
    <property type="match status" value="1"/>
</dbReference>
<dbReference type="PANTHER" id="PTHR31573:SF1">
    <property type="entry name" value="DNA OXIDATIVE DEMETHYLASE ALKBH2"/>
    <property type="match status" value="1"/>
</dbReference>
<evidence type="ECO:0000256" key="18">
    <source>
        <dbReference type="ARBA" id="ARBA00052597"/>
    </source>
</evidence>
<proteinExistence type="predicted"/>
<feature type="binding site" evidence="27">
    <location>
        <position position="174"/>
    </location>
    <ligand>
        <name>substrate</name>
    </ligand>
</feature>
<dbReference type="InterPro" id="IPR037151">
    <property type="entry name" value="AlkB-like_sf"/>
</dbReference>
<dbReference type="GO" id="GO:0008198">
    <property type="term" value="F:ferrous iron binding"/>
    <property type="evidence" value="ECO:0007669"/>
    <property type="project" value="TreeGrafter"/>
</dbReference>
<keyword evidence="5" id="KW-0227">DNA damage</keyword>
<dbReference type="AlphaFoldDB" id="A0A2B4S4B5"/>
<dbReference type="STRING" id="50429.A0A2B4S4B5"/>
<feature type="binding site" evidence="27">
    <location>
        <position position="257"/>
    </location>
    <ligand>
        <name>2-oxoglutarate</name>
        <dbReference type="ChEBI" id="CHEBI:16810"/>
    </ligand>
</feature>
<evidence type="ECO:0000256" key="8">
    <source>
        <dbReference type="ARBA" id="ARBA00023002"/>
    </source>
</evidence>
<evidence type="ECO:0000256" key="16">
    <source>
        <dbReference type="ARBA" id="ARBA00051434"/>
    </source>
</evidence>
<comment type="catalytic activity">
    <reaction evidence="21">
        <text>a methylated nucleobase within DNA + 2-oxoglutarate + O2 = a nucleobase within DNA + formaldehyde + succinate + CO2</text>
        <dbReference type="Rhea" id="RHEA:30299"/>
        <dbReference type="Rhea" id="RHEA-COMP:12192"/>
        <dbReference type="Rhea" id="RHEA-COMP:12193"/>
        <dbReference type="ChEBI" id="CHEBI:15379"/>
        <dbReference type="ChEBI" id="CHEBI:16526"/>
        <dbReference type="ChEBI" id="CHEBI:16810"/>
        <dbReference type="ChEBI" id="CHEBI:16842"/>
        <dbReference type="ChEBI" id="CHEBI:30031"/>
        <dbReference type="ChEBI" id="CHEBI:32875"/>
        <dbReference type="ChEBI" id="CHEBI:64428"/>
        <dbReference type="EC" id="1.14.11.33"/>
    </reaction>
    <physiologicalReaction direction="left-to-right" evidence="21">
        <dbReference type="Rhea" id="RHEA:30300"/>
    </physiologicalReaction>
</comment>
<comment type="catalytic activity">
    <reaction evidence="14">
        <text>a 1,N(6)-etheno-2'-deoxyadenosine in single-stranded DNA + 2-oxoglutarate + O2 + H2O = a 2'-deoxyadenosine in single-stranded DNA + glyoxal + succinate + CO2</text>
        <dbReference type="Rhea" id="RHEA:70459"/>
        <dbReference type="Rhea" id="RHEA-COMP:17896"/>
        <dbReference type="Rhea" id="RHEA-COMP:17904"/>
        <dbReference type="ChEBI" id="CHEBI:15377"/>
        <dbReference type="ChEBI" id="CHEBI:15379"/>
        <dbReference type="ChEBI" id="CHEBI:16526"/>
        <dbReference type="ChEBI" id="CHEBI:16810"/>
        <dbReference type="ChEBI" id="CHEBI:30031"/>
        <dbReference type="ChEBI" id="CHEBI:34779"/>
        <dbReference type="ChEBI" id="CHEBI:90615"/>
        <dbReference type="ChEBI" id="CHEBI:189583"/>
    </reaction>
    <physiologicalReaction direction="left-to-right" evidence="14">
        <dbReference type="Rhea" id="RHEA:70460"/>
    </physiologicalReaction>
</comment>
<dbReference type="OrthoDB" id="445341at2759"/>
<feature type="binding site" evidence="27">
    <location>
        <position position="239"/>
    </location>
    <ligand>
        <name>2-oxoglutarate</name>
        <dbReference type="ChEBI" id="CHEBI:16810"/>
    </ligand>
</feature>
<evidence type="ECO:0000256" key="15">
    <source>
        <dbReference type="ARBA" id="ARBA00051376"/>
    </source>
</evidence>
<dbReference type="EC" id="1.14.11.33" evidence="23"/>
<comment type="catalytic activity">
    <reaction evidence="12">
        <text>an N(1)-methyl-2'-deoxyadenosine in single-stranded DNA + 2-oxoglutarate + O2 = a 2'-deoxyadenosine in single-stranded DNA + formaldehyde + succinate + CO2 + H(+)</text>
        <dbReference type="Rhea" id="RHEA:70447"/>
        <dbReference type="Rhea" id="RHEA-COMP:17895"/>
        <dbReference type="Rhea" id="RHEA-COMP:17896"/>
        <dbReference type="ChEBI" id="CHEBI:15378"/>
        <dbReference type="ChEBI" id="CHEBI:15379"/>
        <dbReference type="ChEBI" id="CHEBI:16526"/>
        <dbReference type="ChEBI" id="CHEBI:16810"/>
        <dbReference type="ChEBI" id="CHEBI:16842"/>
        <dbReference type="ChEBI" id="CHEBI:30031"/>
        <dbReference type="ChEBI" id="CHEBI:90615"/>
        <dbReference type="ChEBI" id="CHEBI:139096"/>
    </reaction>
    <physiologicalReaction direction="left-to-right" evidence="12">
        <dbReference type="Rhea" id="RHEA:70448"/>
    </physiologicalReaction>
</comment>
<evidence type="ECO:0000256" key="13">
    <source>
        <dbReference type="ARBA" id="ARBA00051165"/>
    </source>
</evidence>
<evidence type="ECO:0000256" key="14">
    <source>
        <dbReference type="ARBA" id="ARBA00051189"/>
    </source>
</evidence>
<organism evidence="30 31">
    <name type="scientific">Stylophora pistillata</name>
    <name type="common">Smooth cauliflower coral</name>
    <dbReference type="NCBI Taxonomy" id="50429"/>
    <lineage>
        <taxon>Eukaryota</taxon>
        <taxon>Metazoa</taxon>
        <taxon>Cnidaria</taxon>
        <taxon>Anthozoa</taxon>
        <taxon>Hexacorallia</taxon>
        <taxon>Scleractinia</taxon>
        <taxon>Astrocoeniina</taxon>
        <taxon>Pocilloporidae</taxon>
        <taxon>Stylophora</taxon>
    </lineage>
</organism>
<evidence type="ECO:0000256" key="28">
    <source>
        <dbReference type="SAM" id="MobiDB-lite"/>
    </source>
</evidence>
<feature type="region of interest" description="Disordered" evidence="28">
    <location>
        <begin position="26"/>
        <end position="46"/>
    </location>
</feature>
<protein>
    <recommendedName>
        <fullName evidence="24">DNA oxidative demethylase ALKBH2</fullName>
        <ecNumber evidence="23">1.14.11.33</ecNumber>
    </recommendedName>
    <alternativeName>
        <fullName evidence="25">Alkylated DNA repair protein alkB homolog 2</fullName>
    </alternativeName>
    <alternativeName>
        <fullName evidence="26">Alpha-ketoglutarate-dependent dioxygenase alkB homolog 2</fullName>
    </alternativeName>
</protein>
<dbReference type="GO" id="GO:0051747">
    <property type="term" value="F:cytosine C-5 DNA demethylase activity"/>
    <property type="evidence" value="ECO:0007669"/>
    <property type="project" value="TreeGrafter"/>
</dbReference>
<comment type="catalytic activity">
    <reaction evidence="13">
        <text>an N(3)-methyl-2'-deoxycytidine in single-stranded DNA + 2-oxoglutarate + O2 = a 2'-deoxycytidine in single-stranded DNA + formaldehyde + succinate + CO2 + H(+)</text>
        <dbReference type="Rhea" id="RHEA:70435"/>
        <dbReference type="Rhea" id="RHEA-COMP:12846"/>
        <dbReference type="Rhea" id="RHEA-COMP:17894"/>
        <dbReference type="ChEBI" id="CHEBI:15378"/>
        <dbReference type="ChEBI" id="CHEBI:15379"/>
        <dbReference type="ChEBI" id="CHEBI:16526"/>
        <dbReference type="ChEBI" id="CHEBI:16810"/>
        <dbReference type="ChEBI" id="CHEBI:16842"/>
        <dbReference type="ChEBI" id="CHEBI:30031"/>
        <dbReference type="ChEBI" id="CHEBI:85452"/>
        <dbReference type="ChEBI" id="CHEBI:139075"/>
    </reaction>
    <physiologicalReaction direction="left-to-right" evidence="13">
        <dbReference type="Rhea" id="RHEA:70436"/>
    </physiologicalReaction>
</comment>
<evidence type="ECO:0000256" key="5">
    <source>
        <dbReference type="ARBA" id="ARBA00022763"/>
    </source>
</evidence>
<comment type="catalytic activity">
    <reaction evidence="15">
        <text>an N(3)-methyl-2'-deoxycytidine in double-stranded DNA + 2-oxoglutarate + O2 = a 2'-deoxycytidine in double-stranded DNA + formaldehyde + succinate + CO2 + H(+)</text>
        <dbReference type="Rhea" id="RHEA:70439"/>
        <dbReference type="Rhea" id="RHEA-COMP:14237"/>
        <dbReference type="Rhea" id="RHEA-COMP:17070"/>
        <dbReference type="ChEBI" id="CHEBI:15378"/>
        <dbReference type="ChEBI" id="CHEBI:15379"/>
        <dbReference type="ChEBI" id="CHEBI:16526"/>
        <dbReference type="ChEBI" id="CHEBI:16810"/>
        <dbReference type="ChEBI" id="CHEBI:16842"/>
        <dbReference type="ChEBI" id="CHEBI:30031"/>
        <dbReference type="ChEBI" id="CHEBI:85452"/>
        <dbReference type="ChEBI" id="CHEBI:139075"/>
    </reaction>
    <physiologicalReaction direction="left-to-right" evidence="15">
        <dbReference type="Rhea" id="RHEA:70440"/>
    </physiologicalReaction>
</comment>
<comment type="catalytic activity">
    <reaction evidence="16">
        <text>a 3,N(4)-etheno-2'-deoxycytidine in double-stranded DNA + 2-oxoglutarate + O2 + H2O = a 2'-deoxycytidine in double-stranded DNA + glyoxal + succinate + CO2</text>
        <dbReference type="Rhea" id="RHEA:70467"/>
        <dbReference type="Rhea" id="RHEA-COMP:17070"/>
        <dbReference type="Rhea" id="RHEA-COMP:17905"/>
        <dbReference type="ChEBI" id="CHEBI:15377"/>
        <dbReference type="ChEBI" id="CHEBI:15379"/>
        <dbReference type="ChEBI" id="CHEBI:16526"/>
        <dbReference type="ChEBI" id="CHEBI:16810"/>
        <dbReference type="ChEBI" id="CHEBI:30031"/>
        <dbReference type="ChEBI" id="CHEBI:34779"/>
        <dbReference type="ChEBI" id="CHEBI:85452"/>
        <dbReference type="ChEBI" id="CHEBI:189585"/>
    </reaction>
    <physiologicalReaction direction="left-to-right" evidence="16">
        <dbReference type="Rhea" id="RHEA:70468"/>
    </physiologicalReaction>
</comment>